<comment type="caution">
    <text evidence="1">The sequence shown here is derived from an EMBL/GenBank/DDBJ whole genome shotgun (WGS) entry which is preliminary data.</text>
</comment>
<evidence type="ECO:0000313" key="1">
    <source>
        <dbReference type="EMBL" id="KAK8213279.1"/>
    </source>
</evidence>
<evidence type="ECO:0000313" key="2">
    <source>
        <dbReference type="Proteomes" id="UP001320706"/>
    </source>
</evidence>
<organism evidence="1 2">
    <name type="scientific">Zalaria obscura</name>
    <dbReference type="NCBI Taxonomy" id="2024903"/>
    <lineage>
        <taxon>Eukaryota</taxon>
        <taxon>Fungi</taxon>
        <taxon>Dikarya</taxon>
        <taxon>Ascomycota</taxon>
        <taxon>Pezizomycotina</taxon>
        <taxon>Dothideomycetes</taxon>
        <taxon>Dothideomycetidae</taxon>
        <taxon>Dothideales</taxon>
        <taxon>Zalariaceae</taxon>
        <taxon>Zalaria</taxon>
    </lineage>
</organism>
<protein>
    <submittedName>
        <fullName evidence="1">Uncharacterized protein</fullName>
    </submittedName>
</protein>
<dbReference type="EMBL" id="JAMKPW020000011">
    <property type="protein sequence ID" value="KAK8213279.1"/>
    <property type="molecule type" value="Genomic_DNA"/>
</dbReference>
<dbReference type="Proteomes" id="UP001320706">
    <property type="component" value="Unassembled WGS sequence"/>
</dbReference>
<accession>A0ACC3SGX0</accession>
<reference evidence="1" key="1">
    <citation type="submission" date="2024-02" db="EMBL/GenBank/DDBJ databases">
        <title>Metagenome Assembled Genome of Zalaria obscura JY119.</title>
        <authorList>
            <person name="Vighnesh L."/>
            <person name="Jagadeeshwari U."/>
            <person name="Venkata Ramana C."/>
            <person name="Sasikala C."/>
        </authorList>
    </citation>
    <scope>NUCLEOTIDE SEQUENCE</scope>
    <source>
        <strain evidence="1">JY119</strain>
    </source>
</reference>
<proteinExistence type="predicted"/>
<gene>
    <name evidence="1" type="ORF">M8818_002578</name>
</gene>
<sequence length="281" mass="31194">MIAEREKLLKPYLPAPPSSTPSPGRAAPKQRRKPVRGFVKTSLYVLIFNVIHFIFSIYIRLRRAYHAVQDRIISILYYHHRTPELIKRDVKKLPKLPKHLSVVLELDDGGINSAGLEGLVTDVCEIAAWTASAGITQLSIYERTGVLKASLPHLHRRISRTMSSYFGTDSGSKPTISIRAPHMQSYSPETSPSGHGDSSPPHLNILLISAVDGRRTLVDLTKTLAEMSQKGKLATEDINAELIDAEISESVMGEPDLLMLFGDAVVLQGYPPWQVRLTEIL</sequence>
<name>A0ACC3SGX0_9PEZI</name>
<keyword evidence="2" id="KW-1185">Reference proteome</keyword>